<dbReference type="AlphaFoldDB" id="A0AA41UJE5"/>
<dbReference type="PROSITE" id="PS50903">
    <property type="entry name" value="RUBREDOXIN_LIKE"/>
    <property type="match status" value="1"/>
</dbReference>
<proteinExistence type="predicted"/>
<sequence length="46" mass="5282">MKRWRCLICGYLHDGEQPPYRCPVCGAPARMFEPLDTPEPPPEAPR</sequence>
<evidence type="ECO:0000313" key="2">
    <source>
        <dbReference type="EMBL" id="MCJ8501825.1"/>
    </source>
</evidence>
<dbReference type="Pfam" id="PF21349">
    <property type="entry name" value="RUBY_RBDX"/>
    <property type="match status" value="1"/>
</dbReference>
<dbReference type="GO" id="GO:0005506">
    <property type="term" value="F:iron ion binding"/>
    <property type="evidence" value="ECO:0007669"/>
    <property type="project" value="InterPro"/>
</dbReference>
<dbReference type="SUPFAM" id="SSF57802">
    <property type="entry name" value="Rubredoxin-like"/>
    <property type="match status" value="1"/>
</dbReference>
<dbReference type="Proteomes" id="UP001165427">
    <property type="component" value="Unassembled WGS sequence"/>
</dbReference>
<comment type="caution">
    <text evidence="2">The sequence shown here is derived from an EMBL/GenBank/DDBJ whole genome shotgun (WGS) entry which is preliminary data.</text>
</comment>
<keyword evidence="3" id="KW-1185">Reference proteome</keyword>
<dbReference type="EMBL" id="JALJRB010000017">
    <property type="protein sequence ID" value="MCJ8501825.1"/>
    <property type="molecule type" value="Genomic_DNA"/>
</dbReference>
<dbReference type="RefSeq" id="WP_246911101.1">
    <property type="nucleotide sequence ID" value="NZ_JALJRB010000017.1"/>
</dbReference>
<feature type="domain" description="Rubredoxin-like" evidence="1">
    <location>
        <begin position="1"/>
        <end position="35"/>
    </location>
</feature>
<dbReference type="Gene3D" id="2.20.28.10">
    <property type="match status" value="1"/>
</dbReference>
<dbReference type="CDD" id="cd00350">
    <property type="entry name" value="rubredoxin_like"/>
    <property type="match status" value="1"/>
</dbReference>
<gene>
    <name evidence="2" type="ORF">MRX98_14675</name>
</gene>
<dbReference type="InterPro" id="IPR024934">
    <property type="entry name" value="Rubredoxin-like_dom"/>
</dbReference>
<protein>
    <recommendedName>
        <fullName evidence="1">Rubredoxin-like domain-containing protein</fullName>
    </recommendedName>
</protein>
<organism evidence="2 3">
    <name type="scientific">Desulfatitalea alkaliphila</name>
    <dbReference type="NCBI Taxonomy" id="2929485"/>
    <lineage>
        <taxon>Bacteria</taxon>
        <taxon>Pseudomonadati</taxon>
        <taxon>Thermodesulfobacteriota</taxon>
        <taxon>Desulfobacteria</taxon>
        <taxon>Desulfobacterales</taxon>
        <taxon>Desulfosarcinaceae</taxon>
        <taxon>Desulfatitalea</taxon>
    </lineage>
</organism>
<evidence type="ECO:0000259" key="1">
    <source>
        <dbReference type="PROSITE" id="PS50903"/>
    </source>
</evidence>
<evidence type="ECO:0000313" key="3">
    <source>
        <dbReference type="Proteomes" id="UP001165427"/>
    </source>
</evidence>
<accession>A0AA41UJE5</accession>
<reference evidence="2" key="1">
    <citation type="submission" date="2022-04" db="EMBL/GenBank/DDBJ databases">
        <title>Desulfatitalea alkaliphila sp. nov., a novel anaerobic sulfate-reducing bacterium isolated from terrestrial mud volcano, Taman Peninsula, Russia.</title>
        <authorList>
            <person name="Khomyakova M.A."/>
            <person name="Merkel A.Y."/>
            <person name="Slobodkin A.I."/>
        </authorList>
    </citation>
    <scope>NUCLEOTIDE SEQUENCE</scope>
    <source>
        <strain evidence="2">M08but</strain>
    </source>
</reference>
<dbReference type="InterPro" id="IPR048574">
    <property type="entry name" value="RUBY_RBDX"/>
</dbReference>
<name>A0AA41UJE5_9BACT</name>